<keyword evidence="3" id="KW-0488">Methylation</keyword>
<gene>
    <name evidence="15" type="primary">mcpA_1</name>
    <name evidence="15" type="ORF">BN1050_00048</name>
</gene>
<feature type="domain" description="HAMP" evidence="14">
    <location>
        <begin position="300"/>
        <end position="352"/>
    </location>
</feature>
<dbReference type="Pfam" id="PF00672">
    <property type="entry name" value="HAMP"/>
    <property type="match status" value="1"/>
</dbReference>
<accession>A0A078M1R5</accession>
<dbReference type="SUPFAM" id="SSF58104">
    <property type="entry name" value="Methyl-accepting chemotaxis protein (MCP) signaling domain"/>
    <property type="match status" value="1"/>
</dbReference>
<dbReference type="PATRIC" id="fig|1461583.4.peg.48"/>
<dbReference type="GO" id="GO:0006935">
    <property type="term" value="P:chemotaxis"/>
    <property type="evidence" value="ECO:0007669"/>
    <property type="project" value="UniProtKB-KW"/>
</dbReference>
<organism evidence="15">
    <name type="scientific">Metalysinibacillus saudimassiliensis</name>
    <dbReference type="NCBI Taxonomy" id="1461583"/>
    <lineage>
        <taxon>Bacteria</taxon>
        <taxon>Bacillati</taxon>
        <taxon>Bacillota</taxon>
        <taxon>Bacilli</taxon>
        <taxon>Bacillales</taxon>
        <taxon>Caryophanaceae</taxon>
        <taxon>Metalysinibacillus</taxon>
    </lineage>
</organism>
<evidence type="ECO:0000256" key="9">
    <source>
        <dbReference type="ARBA" id="ARBA00029447"/>
    </source>
</evidence>
<protein>
    <submittedName>
        <fullName evidence="15">Methyl-accepting chemotaxis protein McpA</fullName>
    </submittedName>
</protein>
<dbReference type="InterPro" id="IPR033479">
    <property type="entry name" value="dCache_1"/>
</dbReference>
<evidence type="ECO:0000256" key="1">
    <source>
        <dbReference type="ARBA" id="ARBA00004651"/>
    </source>
</evidence>
<dbReference type="PROSITE" id="PS50885">
    <property type="entry name" value="HAMP"/>
    <property type="match status" value="1"/>
</dbReference>
<dbReference type="CDD" id="cd18773">
    <property type="entry name" value="PDC1_HK_sensor"/>
    <property type="match status" value="1"/>
</dbReference>
<comment type="similarity">
    <text evidence="9">Belongs to the methyl-accepting chemotaxis (MCP) protein family.</text>
</comment>
<evidence type="ECO:0000259" key="14">
    <source>
        <dbReference type="PROSITE" id="PS50885"/>
    </source>
</evidence>
<dbReference type="HOGENOM" id="CLU_000445_107_19_9"/>
<keyword evidence="2" id="KW-1003">Cell membrane</keyword>
<dbReference type="PROSITE" id="PS50111">
    <property type="entry name" value="CHEMOTAXIS_TRANSDUC_2"/>
    <property type="match status" value="1"/>
</dbReference>
<evidence type="ECO:0000256" key="4">
    <source>
        <dbReference type="ARBA" id="ARBA00022500"/>
    </source>
</evidence>
<feature type="transmembrane region" description="Helical" evidence="12">
    <location>
        <begin position="276"/>
        <end position="299"/>
    </location>
</feature>
<evidence type="ECO:0000256" key="5">
    <source>
        <dbReference type="ARBA" id="ARBA00022692"/>
    </source>
</evidence>
<feature type="domain" description="Methyl-accepting transducer" evidence="13">
    <location>
        <begin position="371"/>
        <end position="607"/>
    </location>
</feature>
<dbReference type="InterPro" id="IPR029151">
    <property type="entry name" value="Sensor-like_sf"/>
</dbReference>
<dbReference type="InterPro" id="IPR003660">
    <property type="entry name" value="HAMP_dom"/>
</dbReference>
<dbReference type="EMBL" id="LN483073">
    <property type="protein sequence ID" value="CDZ99332.1"/>
    <property type="molecule type" value="Genomic_DNA"/>
</dbReference>
<evidence type="ECO:0000256" key="10">
    <source>
        <dbReference type="PROSITE-ProRule" id="PRU00284"/>
    </source>
</evidence>
<dbReference type="Pfam" id="PF02743">
    <property type="entry name" value="dCache_1"/>
    <property type="match status" value="1"/>
</dbReference>
<reference evidence="15" key="1">
    <citation type="submission" date="2014-07" db="EMBL/GenBank/DDBJ databases">
        <authorList>
            <person name="Urmite Genomes Urmite Genomes"/>
        </authorList>
    </citation>
    <scope>NUCLEOTIDE SEQUENCE</scope>
    <source>
        <strain evidence="15">13S34_air</strain>
    </source>
</reference>
<dbReference type="Gene3D" id="3.30.450.20">
    <property type="entry name" value="PAS domain"/>
    <property type="match status" value="2"/>
</dbReference>
<dbReference type="SMART" id="SM00283">
    <property type="entry name" value="MA"/>
    <property type="match status" value="1"/>
</dbReference>
<evidence type="ECO:0000256" key="2">
    <source>
        <dbReference type="ARBA" id="ARBA00022475"/>
    </source>
</evidence>
<evidence type="ECO:0000256" key="12">
    <source>
        <dbReference type="SAM" id="Phobius"/>
    </source>
</evidence>
<keyword evidence="7 12" id="KW-0472">Membrane</keyword>
<evidence type="ECO:0000313" key="15">
    <source>
        <dbReference type="EMBL" id="CDZ99332.1"/>
    </source>
</evidence>
<feature type="coiled-coil region" evidence="11">
    <location>
        <begin position="631"/>
        <end position="658"/>
    </location>
</feature>
<dbReference type="CDD" id="cd11386">
    <property type="entry name" value="MCP_signal"/>
    <property type="match status" value="1"/>
</dbReference>
<dbReference type="Pfam" id="PF00015">
    <property type="entry name" value="MCPsignal"/>
    <property type="match status" value="1"/>
</dbReference>
<keyword evidence="11" id="KW-0175">Coiled coil</keyword>
<keyword evidence="5 12" id="KW-0812">Transmembrane</keyword>
<comment type="subcellular location">
    <subcellularLocation>
        <location evidence="1">Cell membrane</location>
        <topology evidence="1">Multi-pass membrane protein</topology>
    </subcellularLocation>
</comment>
<dbReference type="PANTHER" id="PTHR32089">
    <property type="entry name" value="METHYL-ACCEPTING CHEMOTAXIS PROTEIN MCPB"/>
    <property type="match status" value="1"/>
</dbReference>
<sequence>MKNNSRKTSINVKLSVAFLLALLVPALLIASNSFFAAKKELSSQIHNSAKQSVATLDDVINQYVSPIVHDAEYFAQTLNVEKEEGPIILERLEQYFETSDGIVSSFIGTTKGVTLQHPDLGLMGNKDFDPRTRDWYKDAMASPNEVIISEPHETASTGDWVVTISKKLDNGQGVFATNLNLASLQEMVTGIEIGKEGYPVLLSEAGTVIAHPTIATGDDTSQEEWARQLATLNDKTFAHTVDGSKAEVFSHSNELTKWHIGGMMFTKEVDEAVAPILKIILLVLTLSLVVLGAYVYYIIRSIVKPLRNMTEVAEVMSEGDLRNELEVRTRDEIGILSRAFNRMSDMLASIIGHIQNKSSSILAASEELTATTEDSTKAVEQIASSMMRIQEGMDEQAARIQKSVIAMQSVSEDIQSIHKHTHKVTSDATTAEQTAEVGHKLVLSTEQQMRKIDGIITELSGDISTVNDYATQINEIVTVITSISEQTNLLALNAAIEAARAGEHGKGFAVVADEVRKLAEQTNRSTFEVQDIVNAIQRESTRSVDSMHRTSGEVAKGLDMFMQTEHNFLEVKRFIEEINDQLEAVLANAQKIAASSDSVVDDMEEVARISDASVHEMETIAEATEEQLGAMEEITATAETLESSVEELQQEITKFQVK</sequence>
<keyword evidence="6 12" id="KW-1133">Transmembrane helix</keyword>
<dbReference type="AlphaFoldDB" id="A0A078M1R5"/>
<evidence type="ECO:0000256" key="7">
    <source>
        <dbReference type="ARBA" id="ARBA00023136"/>
    </source>
</evidence>
<evidence type="ECO:0000256" key="3">
    <source>
        <dbReference type="ARBA" id="ARBA00022481"/>
    </source>
</evidence>
<name>A0A078M1R5_9BACL</name>
<dbReference type="InterPro" id="IPR004089">
    <property type="entry name" value="MCPsignal_dom"/>
</dbReference>
<keyword evidence="8 10" id="KW-0807">Transducer</keyword>
<evidence type="ECO:0000256" key="8">
    <source>
        <dbReference type="ARBA" id="ARBA00023224"/>
    </source>
</evidence>
<dbReference type="CDD" id="cd12912">
    <property type="entry name" value="PDC2_MCP_like"/>
    <property type="match status" value="1"/>
</dbReference>
<dbReference type="GO" id="GO:0007165">
    <property type="term" value="P:signal transduction"/>
    <property type="evidence" value="ECO:0007669"/>
    <property type="project" value="UniProtKB-KW"/>
</dbReference>
<dbReference type="GO" id="GO:0005886">
    <property type="term" value="C:plasma membrane"/>
    <property type="evidence" value="ECO:0007669"/>
    <property type="project" value="UniProtKB-SubCell"/>
</dbReference>
<dbReference type="PANTHER" id="PTHR32089:SF114">
    <property type="entry name" value="METHYL-ACCEPTING CHEMOTAXIS PROTEIN MCPB"/>
    <property type="match status" value="1"/>
</dbReference>
<evidence type="ECO:0000256" key="6">
    <source>
        <dbReference type="ARBA" id="ARBA00022989"/>
    </source>
</evidence>
<evidence type="ECO:0000256" key="11">
    <source>
        <dbReference type="SAM" id="Coils"/>
    </source>
</evidence>
<dbReference type="SUPFAM" id="SSF103190">
    <property type="entry name" value="Sensory domain-like"/>
    <property type="match status" value="1"/>
</dbReference>
<evidence type="ECO:0000259" key="13">
    <source>
        <dbReference type="PROSITE" id="PS50111"/>
    </source>
</evidence>
<dbReference type="SMART" id="SM00304">
    <property type="entry name" value="HAMP"/>
    <property type="match status" value="1"/>
</dbReference>
<dbReference type="Gene3D" id="1.10.287.950">
    <property type="entry name" value="Methyl-accepting chemotaxis protein"/>
    <property type="match status" value="1"/>
</dbReference>
<dbReference type="CDD" id="cd06225">
    <property type="entry name" value="HAMP"/>
    <property type="match status" value="1"/>
</dbReference>
<keyword evidence="4" id="KW-0145">Chemotaxis</keyword>
<proteinExistence type="inferred from homology"/>